<protein>
    <recommendedName>
        <fullName evidence="1">Cyanovirin-N domain-containing protein</fullName>
    </recommendedName>
</protein>
<sequence length="423" mass="47191">MAYQRRILATGTIFDIEDNGFWSFADLNGDGSQDLVYIKTRNTGTGKIEVHGSYNEYRFQQHNVATGTAFGIEDNGTWLMQDWTGDGKADLVYIKTRNTGSSTVEVHVADAASGYQKFVLQTGTCFICDDNGIWTMSSKGDLVFIKTRNCGSNMIEYHVASKVSNYQQFTQHVTTGFGVEDNGTWCLAPKCDGDFADLYYIKTRNTGSGMVEVHAVSASSGWKSRLIDVPSSFSPEDNGQWLMVDYTHQKQPDLGYIKTKSTGAGKIEVHIVEPQEVVPRTFMDSSRNVRLDSDVPNVLRAELQRNNASWRDAAIDLNLFLGNIDGKFTWDKRHFQESARGTKLKESVLSAELCKINGSWVLDSFDLRDVIMNNDGVFQAVNVTTNIPVILAIPDDQQNVVLKQLEQAFALPDFKFQAVDEAD</sequence>
<dbReference type="PANTHER" id="PTHR42076:SF1">
    <property type="entry name" value="CYANOVIRIN-N DOMAIN-CONTAINING PROTEIN"/>
    <property type="match status" value="1"/>
</dbReference>
<dbReference type="Proteomes" id="UP000749646">
    <property type="component" value="Unassembled WGS sequence"/>
</dbReference>
<accession>A0A9P6IH98</accession>
<dbReference type="AlphaFoldDB" id="A0A9P6IH98"/>
<reference evidence="2" key="1">
    <citation type="journal article" date="2020" name="Fungal Divers.">
        <title>Resolving the Mortierellaceae phylogeny through synthesis of multi-gene phylogenetics and phylogenomics.</title>
        <authorList>
            <person name="Vandepol N."/>
            <person name="Liber J."/>
            <person name="Desiro A."/>
            <person name="Na H."/>
            <person name="Kennedy M."/>
            <person name="Barry K."/>
            <person name="Grigoriev I.V."/>
            <person name="Miller A.N."/>
            <person name="O'Donnell K."/>
            <person name="Stajich J.E."/>
            <person name="Bonito G."/>
        </authorList>
    </citation>
    <scope>NUCLEOTIDE SEQUENCE</scope>
    <source>
        <strain evidence="2">MES-2147</strain>
    </source>
</reference>
<gene>
    <name evidence="2" type="ORF">BGZ65_011275</name>
</gene>
<name>A0A9P6IH98_9FUNG</name>
<dbReference type="EMBL" id="JAAAHW010011262">
    <property type="protein sequence ID" value="KAF9920424.1"/>
    <property type="molecule type" value="Genomic_DNA"/>
</dbReference>
<organism evidence="2 3">
    <name type="scientific">Modicella reniformis</name>
    <dbReference type="NCBI Taxonomy" id="1440133"/>
    <lineage>
        <taxon>Eukaryota</taxon>
        <taxon>Fungi</taxon>
        <taxon>Fungi incertae sedis</taxon>
        <taxon>Mucoromycota</taxon>
        <taxon>Mortierellomycotina</taxon>
        <taxon>Mortierellomycetes</taxon>
        <taxon>Mortierellales</taxon>
        <taxon>Mortierellaceae</taxon>
        <taxon>Modicella</taxon>
    </lineage>
</organism>
<dbReference type="PANTHER" id="PTHR42076">
    <property type="entry name" value="CYANOVIRIN-N HOMOLOG"/>
    <property type="match status" value="1"/>
</dbReference>
<dbReference type="OrthoDB" id="674604at2759"/>
<dbReference type="InterPro" id="IPR011058">
    <property type="entry name" value="Cyanovirin-N"/>
</dbReference>
<dbReference type="InterPro" id="IPR036673">
    <property type="entry name" value="Cyanovirin-N_sf"/>
</dbReference>
<keyword evidence="3" id="KW-1185">Reference proteome</keyword>
<dbReference type="SUPFAM" id="SSF51322">
    <property type="entry name" value="Cyanovirin-N"/>
    <property type="match status" value="1"/>
</dbReference>
<evidence type="ECO:0000313" key="3">
    <source>
        <dbReference type="Proteomes" id="UP000749646"/>
    </source>
</evidence>
<feature type="domain" description="Cyanovirin-N" evidence="1">
    <location>
        <begin position="281"/>
        <end position="380"/>
    </location>
</feature>
<proteinExistence type="predicted"/>
<evidence type="ECO:0000259" key="1">
    <source>
        <dbReference type="SMART" id="SM01111"/>
    </source>
</evidence>
<dbReference type="Pfam" id="PF08881">
    <property type="entry name" value="CVNH"/>
    <property type="match status" value="1"/>
</dbReference>
<evidence type="ECO:0000313" key="2">
    <source>
        <dbReference type="EMBL" id="KAF9920424.1"/>
    </source>
</evidence>
<dbReference type="SMART" id="SM01111">
    <property type="entry name" value="CVNH"/>
    <property type="match status" value="1"/>
</dbReference>
<dbReference type="Gene3D" id="2.30.60.10">
    <property type="entry name" value="Cyanovirin-N"/>
    <property type="match status" value="1"/>
</dbReference>
<dbReference type="SUPFAM" id="SSF69318">
    <property type="entry name" value="Integrin alpha N-terminal domain"/>
    <property type="match status" value="1"/>
</dbReference>
<dbReference type="InterPro" id="IPR028994">
    <property type="entry name" value="Integrin_alpha_N"/>
</dbReference>
<comment type="caution">
    <text evidence="2">The sequence shown here is derived from an EMBL/GenBank/DDBJ whole genome shotgun (WGS) entry which is preliminary data.</text>
</comment>
<feature type="non-terminal residue" evidence="2">
    <location>
        <position position="423"/>
    </location>
</feature>